<dbReference type="InterPro" id="IPR028889">
    <property type="entry name" value="USP"/>
</dbReference>
<dbReference type="CDD" id="cd02257">
    <property type="entry name" value="Peptidase_C19"/>
    <property type="match status" value="1"/>
</dbReference>
<feature type="compositionally biased region" description="Polar residues" evidence="7">
    <location>
        <begin position="242"/>
        <end position="254"/>
    </location>
</feature>
<name>A0ABX6EQV4_KLUMA</name>
<feature type="region of interest" description="Disordered" evidence="7">
    <location>
        <begin position="417"/>
        <end position="437"/>
    </location>
</feature>
<evidence type="ECO:0000256" key="2">
    <source>
        <dbReference type="ARBA" id="ARBA00022670"/>
    </source>
</evidence>
<feature type="domain" description="USP" evidence="8">
    <location>
        <begin position="350"/>
        <end position="786"/>
    </location>
</feature>
<keyword evidence="2 6" id="KW-0645">Protease</keyword>
<dbReference type="EC" id="3.4.19.12" evidence="6"/>
<reference evidence="9 10" key="2">
    <citation type="submission" date="2019-11" db="EMBL/GenBank/DDBJ databases">
        <authorList>
            <person name="Lu H."/>
        </authorList>
    </citation>
    <scope>NUCLEOTIDE SEQUENCE [LARGE SCALE GENOMIC DNA]</scope>
    <source>
        <strain evidence="9 10">FIM1</strain>
    </source>
</reference>
<evidence type="ECO:0000256" key="7">
    <source>
        <dbReference type="SAM" id="MobiDB-lite"/>
    </source>
</evidence>
<dbReference type="GO" id="GO:0016787">
    <property type="term" value="F:hydrolase activity"/>
    <property type="evidence" value="ECO:0007669"/>
    <property type="project" value="UniProtKB-KW"/>
</dbReference>
<keyword evidence="10" id="KW-1185">Reference proteome</keyword>
<dbReference type="PANTHER" id="PTHR24006:SF687">
    <property type="entry name" value="UBIQUITIN CARBOXYL-TERMINAL HYDROLASE 10"/>
    <property type="match status" value="1"/>
</dbReference>
<dbReference type="PROSITE" id="PS00972">
    <property type="entry name" value="USP_1"/>
    <property type="match status" value="1"/>
</dbReference>
<dbReference type="InterPro" id="IPR001394">
    <property type="entry name" value="Peptidase_C19_UCH"/>
</dbReference>
<sequence length="787" mass="88630">MDGRDYSGSMYPPQEPGQDMGNMAYMAPPSQFGFANMYMDMGGYSAPAGHYPPYPMAIYAPTMDAMAHQQPHIQQPKKKMTFNKNANFKPNAYNNYMPMNTNVPNTSPNSSKVSEKGLEYRFEVGNSNYFNKESLKETYPFYINTDYDEFSKARSKREQLQSEKKAALTKQLETSTNTTQTEAKKKTTSKSVTDSKLDEPNNYEGSEESERSEGSEELDKTSQVDNLKTEKQNAANQKPIETENTATARSSSASPERPVQSLSPKPVPAQNLPVKSWSKLAAGGLSKTKAHQTAPNLATAKKDKKYIPPTVKSLEPLGSVALRVCFDQEFTSHTLQNSKAEKLITELVPRGIYNKGSICFISSVLQLLIHCRSFVNILNVIHMTSVQKSTSVSPLLEACMEIFKCFDRATVNQELAQARENSKTKSNSSNSNSNIKSIDPEHFYKSISNLPKFKDLTWGRQEDAEEFLTHMLDQLHEEFIHSINILSSNDILNIVQSLQDNDQKAYFLRYITKYKNATFTEKPDQALKVLLEKYKQPGDLTDVDDKEWKEVSKKGKKSKSASKRITEVESSPISTIFGGQFRSVLDTPQNKESQSITYDPFQTIQMDISSPDVVDLETAFQKFSEHEIIEVKSSSGNEVEAMKQTCIDKLPNVLVIQLKRFSFVSQSTKGDLSNYNTYNGRIEKIRKTVKYGHELIIPNKSISPNLASTATSEDQFKYTLSGVIYHHGVSPSGGHYTCDVYDKGLNKWFRIDDVNVEEIKNREDVLAGNDNSAESRTAYILLYEKVK</sequence>
<accession>A0ABX6EQV4</accession>
<evidence type="ECO:0000313" key="10">
    <source>
        <dbReference type="Proteomes" id="UP000422736"/>
    </source>
</evidence>
<dbReference type="InterPro" id="IPR038765">
    <property type="entry name" value="Papain-like_cys_pep_sf"/>
</dbReference>
<feature type="compositionally biased region" description="Low complexity" evidence="7">
    <location>
        <begin position="424"/>
        <end position="437"/>
    </location>
</feature>
<comment type="similarity">
    <text evidence="6">Belongs to the peptidase C19 family.</text>
</comment>
<comment type="catalytic activity">
    <reaction evidence="1 6">
        <text>Thiol-dependent hydrolysis of ester, thioester, amide, peptide and isopeptide bonds formed by the C-terminal Gly of ubiquitin (a 76-residue protein attached to proteins as an intracellular targeting signal).</text>
        <dbReference type="EC" id="3.4.19.12"/>
    </reaction>
</comment>
<evidence type="ECO:0000256" key="6">
    <source>
        <dbReference type="RuleBase" id="RU366025"/>
    </source>
</evidence>
<protein>
    <recommendedName>
        <fullName evidence="6">Ubiquitin carboxyl-terminal hydrolase</fullName>
        <ecNumber evidence="6">3.4.19.12</ecNumber>
    </recommendedName>
</protein>
<dbReference type="PANTHER" id="PTHR24006">
    <property type="entry name" value="UBIQUITIN CARBOXYL-TERMINAL HYDROLASE"/>
    <property type="match status" value="1"/>
</dbReference>
<dbReference type="Gene3D" id="3.90.70.10">
    <property type="entry name" value="Cysteine proteinases"/>
    <property type="match status" value="1"/>
</dbReference>
<evidence type="ECO:0000256" key="5">
    <source>
        <dbReference type="ARBA" id="ARBA00022807"/>
    </source>
</evidence>
<dbReference type="PROSITE" id="PS50235">
    <property type="entry name" value="USP_3"/>
    <property type="match status" value="1"/>
</dbReference>
<proteinExistence type="inferred from homology"/>
<evidence type="ECO:0000313" key="9">
    <source>
        <dbReference type="EMBL" id="QGN14621.1"/>
    </source>
</evidence>
<dbReference type="InterPro" id="IPR050164">
    <property type="entry name" value="Peptidase_C19"/>
</dbReference>
<reference evidence="9 10" key="1">
    <citation type="submission" date="2016-03" db="EMBL/GenBank/DDBJ databases">
        <title>How can Kluyveromyces marxianus grow so fast - potential evolutionary course in Saccharomyces Complex revealed by comparative genomics.</title>
        <authorList>
            <person name="Mo W."/>
            <person name="Lu W."/>
            <person name="Yang X."/>
            <person name="Qi J."/>
            <person name="Lv H."/>
        </authorList>
    </citation>
    <scope>NUCLEOTIDE SEQUENCE [LARGE SCALE GENOMIC DNA]</scope>
    <source>
        <strain evidence="9 10">FIM1</strain>
    </source>
</reference>
<dbReference type="SUPFAM" id="SSF54001">
    <property type="entry name" value="Cysteine proteinases"/>
    <property type="match status" value="1"/>
</dbReference>
<feature type="compositionally biased region" description="Basic and acidic residues" evidence="7">
    <location>
        <begin position="208"/>
        <end position="231"/>
    </location>
</feature>
<evidence type="ECO:0000256" key="4">
    <source>
        <dbReference type="ARBA" id="ARBA00022801"/>
    </source>
</evidence>
<organism evidence="9 10">
    <name type="scientific">Kluyveromyces marxianus</name>
    <name type="common">Yeast</name>
    <name type="synonym">Candida kefyr</name>
    <dbReference type="NCBI Taxonomy" id="4911"/>
    <lineage>
        <taxon>Eukaryota</taxon>
        <taxon>Fungi</taxon>
        <taxon>Dikarya</taxon>
        <taxon>Ascomycota</taxon>
        <taxon>Saccharomycotina</taxon>
        <taxon>Saccharomycetes</taxon>
        <taxon>Saccharomycetales</taxon>
        <taxon>Saccharomycetaceae</taxon>
        <taxon>Kluyveromyces</taxon>
    </lineage>
</organism>
<dbReference type="PROSITE" id="PS00973">
    <property type="entry name" value="USP_2"/>
    <property type="match status" value="1"/>
</dbReference>
<keyword evidence="5 6" id="KW-0788">Thiol protease</keyword>
<dbReference type="EMBL" id="CP015055">
    <property type="protein sequence ID" value="QGN14621.1"/>
    <property type="molecule type" value="Genomic_DNA"/>
</dbReference>
<dbReference type="Pfam" id="PF00443">
    <property type="entry name" value="UCH"/>
    <property type="match status" value="1"/>
</dbReference>
<feature type="region of interest" description="Disordered" evidence="7">
    <location>
        <begin position="161"/>
        <end position="271"/>
    </location>
</feature>
<evidence type="ECO:0000256" key="1">
    <source>
        <dbReference type="ARBA" id="ARBA00000707"/>
    </source>
</evidence>
<evidence type="ECO:0000256" key="3">
    <source>
        <dbReference type="ARBA" id="ARBA00022786"/>
    </source>
</evidence>
<evidence type="ECO:0000259" key="8">
    <source>
        <dbReference type="PROSITE" id="PS50235"/>
    </source>
</evidence>
<keyword evidence="3 6" id="KW-0833">Ubl conjugation pathway</keyword>
<keyword evidence="4 6" id="KW-0378">Hydrolase</keyword>
<gene>
    <name evidence="9" type="primary">UBP3</name>
    <name evidence="9" type="ORF">FIM1_1285</name>
</gene>
<dbReference type="Proteomes" id="UP000422736">
    <property type="component" value="Chromosome 2"/>
</dbReference>
<dbReference type="InterPro" id="IPR018200">
    <property type="entry name" value="USP_CS"/>
</dbReference>